<dbReference type="EMBL" id="CP108222">
    <property type="protein sequence ID" value="WTT18182.1"/>
    <property type="molecule type" value="Genomic_DNA"/>
</dbReference>
<evidence type="ECO:0008006" key="4">
    <source>
        <dbReference type="Google" id="ProtNLM"/>
    </source>
</evidence>
<name>A0AAU2A353_9ACTN</name>
<dbReference type="AlphaFoldDB" id="A0AAU2A353"/>
<evidence type="ECO:0000313" key="3">
    <source>
        <dbReference type="EMBL" id="WTT18182.1"/>
    </source>
</evidence>
<organism evidence="3">
    <name type="scientific">Streptomyces sp. NBC_00093</name>
    <dbReference type="NCBI Taxonomy" id="2975649"/>
    <lineage>
        <taxon>Bacteria</taxon>
        <taxon>Bacillati</taxon>
        <taxon>Actinomycetota</taxon>
        <taxon>Actinomycetes</taxon>
        <taxon>Kitasatosporales</taxon>
        <taxon>Streptomycetaceae</taxon>
        <taxon>Streptomyces</taxon>
    </lineage>
</organism>
<reference evidence="3" key="1">
    <citation type="submission" date="2022-10" db="EMBL/GenBank/DDBJ databases">
        <title>The complete genomes of actinobacterial strains from the NBC collection.</title>
        <authorList>
            <person name="Joergensen T.S."/>
            <person name="Alvarez Arevalo M."/>
            <person name="Sterndorff E.B."/>
            <person name="Faurdal D."/>
            <person name="Vuksanovic O."/>
            <person name="Mourched A.-S."/>
            <person name="Charusanti P."/>
            <person name="Shaw S."/>
            <person name="Blin K."/>
            <person name="Weber T."/>
        </authorList>
    </citation>
    <scope>NUCLEOTIDE SEQUENCE</scope>
    <source>
        <strain evidence="3">NBC_00093</strain>
    </source>
</reference>
<evidence type="ECO:0000256" key="2">
    <source>
        <dbReference type="SAM" id="SignalP"/>
    </source>
</evidence>
<protein>
    <recommendedName>
        <fullName evidence="4">Secreted protein</fullName>
    </recommendedName>
</protein>
<accession>A0AAU2A353</accession>
<feature type="chain" id="PRO_5043670368" description="Secreted protein" evidence="2">
    <location>
        <begin position="25"/>
        <end position="174"/>
    </location>
</feature>
<evidence type="ECO:0000256" key="1">
    <source>
        <dbReference type="SAM" id="MobiDB-lite"/>
    </source>
</evidence>
<feature type="compositionally biased region" description="Low complexity" evidence="1">
    <location>
        <begin position="90"/>
        <end position="104"/>
    </location>
</feature>
<feature type="signal peptide" evidence="2">
    <location>
        <begin position="1"/>
        <end position="24"/>
    </location>
</feature>
<feature type="compositionally biased region" description="Basic residues" evidence="1">
    <location>
        <begin position="69"/>
        <end position="87"/>
    </location>
</feature>
<gene>
    <name evidence="3" type="ORF">OHA22_22895</name>
</gene>
<feature type="compositionally biased region" description="Acidic residues" evidence="1">
    <location>
        <begin position="47"/>
        <end position="57"/>
    </location>
</feature>
<dbReference type="PROSITE" id="PS51257">
    <property type="entry name" value="PROKAR_LIPOPROTEIN"/>
    <property type="match status" value="1"/>
</dbReference>
<sequence length="174" mass="18438">MSSKRRLMAAALTVVLMAGLGACGGGGGQDDASRQDSKVSGDSAGDQYDEGTDEGVDDAPPTVSGLRNAVRHLPRKTTKATRPHTVRKCTTSSKSGKSGRSTRTCKTVRSGTETYTRVVHQELWCVSLDDVDGDTSKDAVWYEVTSATYEEAVAAEPHTPLSFTPRTTTPGCNP</sequence>
<proteinExistence type="predicted"/>
<feature type="region of interest" description="Disordered" evidence="1">
    <location>
        <begin position="23"/>
        <end position="104"/>
    </location>
</feature>
<keyword evidence="2" id="KW-0732">Signal</keyword>